<feature type="compositionally biased region" description="Polar residues" evidence="1">
    <location>
        <begin position="343"/>
        <end position="360"/>
    </location>
</feature>
<evidence type="ECO:0000256" key="2">
    <source>
        <dbReference type="SAM" id="Phobius"/>
    </source>
</evidence>
<dbReference type="EMBL" id="QCYY01000631">
    <property type="protein sequence ID" value="ROT83862.1"/>
    <property type="molecule type" value="Genomic_DNA"/>
</dbReference>
<feature type="region of interest" description="Disordered" evidence="1">
    <location>
        <begin position="335"/>
        <end position="375"/>
    </location>
</feature>
<proteinExistence type="predicted"/>
<feature type="region of interest" description="Disordered" evidence="1">
    <location>
        <begin position="441"/>
        <end position="497"/>
    </location>
</feature>
<keyword evidence="2" id="KW-0812">Transmembrane</keyword>
<name>A0A423U5C6_PENVA</name>
<dbReference type="Proteomes" id="UP000283509">
    <property type="component" value="Unassembled WGS sequence"/>
</dbReference>
<sequence>MSCRGRQRRCRGWGGWSWEQMQSPTRLEQNQVLCSDIWKQVCGTFGAPWNLVVVLTVLTVLTTTVTPGRCQEEPETAEECTVYPVSEDVSTPGVKFSAAGEVVVGLLPPVPGEVLAGLTFTVTTSFTNTVLKVLQDNPKTLECWRGSYLLRTYKNLPSFATEKSYEWRHVLVSLRDGKILLNGSLEVCPGVKVEGSNPTLVVSTLKRANVAFNCQQGCPIFRDSALAAYAHNGRVPRQELFVRGKSEQVKGQLKFIQCNGATSNVPVTGDRWQSVQLESLEDGRSMRLRVGEDFSKVIPQDGEKCPVFDFRASEDLLWAVGCDLREDPTAAPPTPSAFLNLIKSPSNDQKLGSNSAWSSTPLPPCDDSPPPPPARSMAAVVSGWMATGVMVVISVGLAAYIYMLKGENDRLRKDGDGWSISRGEIPLNVPLSLKFARDTPTPPGCVQTPRHTPKKQQQNGAPDMQDDFIVVHPRSAKAAEESGANEQPPVVNNKAFF</sequence>
<evidence type="ECO:0000256" key="1">
    <source>
        <dbReference type="SAM" id="MobiDB-lite"/>
    </source>
</evidence>
<dbReference type="AlphaFoldDB" id="A0A423U5C6"/>
<keyword evidence="2" id="KW-0472">Membrane</keyword>
<reference evidence="3 4" key="2">
    <citation type="submission" date="2019-01" db="EMBL/GenBank/DDBJ databases">
        <title>The decoding of complex shrimp genome reveals the adaptation for benthos swimmer, frequently molting mechanism and breeding impact on genome.</title>
        <authorList>
            <person name="Sun Y."/>
            <person name="Gao Y."/>
            <person name="Yu Y."/>
        </authorList>
    </citation>
    <scope>NUCLEOTIDE SEQUENCE [LARGE SCALE GENOMIC DNA]</scope>
    <source>
        <tissue evidence="3">Muscle</tissue>
    </source>
</reference>
<organism evidence="3 4">
    <name type="scientific">Penaeus vannamei</name>
    <name type="common">Whiteleg shrimp</name>
    <name type="synonym">Litopenaeus vannamei</name>
    <dbReference type="NCBI Taxonomy" id="6689"/>
    <lineage>
        <taxon>Eukaryota</taxon>
        <taxon>Metazoa</taxon>
        <taxon>Ecdysozoa</taxon>
        <taxon>Arthropoda</taxon>
        <taxon>Crustacea</taxon>
        <taxon>Multicrustacea</taxon>
        <taxon>Malacostraca</taxon>
        <taxon>Eumalacostraca</taxon>
        <taxon>Eucarida</taxon>
        <taxon>Decapoda</taxon>
        <taxon>Dendrobranchiata</taxon>
        <taxon>Penaeoidea</taxon>
        <taxon>Penaeidae</taxon>
        <taxon>Penaeus</taxon>
    </lineage>
</organism>
<accession>A0A423U5C6</accession>
<comment type="caution">
    <text evidence="3">The sequence shown here is derived from an EMBL/GenBank/DDBJ whole genome shotgun (WGS) entry which is preliminary data.</text>
</comment>
<feature type="compositionally biased region" description="Pro residues" evidence="1">
    <location>
        <begin position="361"/>
        <end position="374"/>
    </location>
</feature>
<feature type="transmembrane region" description="Helical" evidence="2">
    <location>
        <begin position="377"/>
        <end position="403"/>
    </location>
</feature>
<keyword evidence="4" id="KW-1185">Reference proteome</keyword>
<evidence type="ECO:0000313" key="4">
    <source>
        <dbReference type="Proteomes" id="UP000283509"/>
    </source>
</evidence>
<keyword evidence="2" id="KW-1133">Transmembrane helix</keyword>
<protein>
    <submittedName>
        <fullName evidence="3">Uncharacterized protein</fullName>
    </submittedName>
</protein>
<reference evidence="3 4" key="1">
    <citation type="submission" date="2018-04" db="EMBL/GenBank/DDBJ databases">
        <authorList>
            <person name="Zhang X."/>
            <person name="Yuan J."/>
            <person name="Li F."/>
            <person name="Xiang J."/>
        </authorList>
    </citation>
    <scope>NUCLEOTIDE SEQUENCE [LARGE SCALE GENOMIC DNA]</scope>
    <source>
        <tissue evidence="3">Muscle</tissue>
    </source>
</reference>
<evidence type="ECO:0000313" key="3">
    <source>
        <dbReference type="EMBL" id="ROT83862.1"/>
    </source>
</evidence>
<gene>
    <name evidence="3" type="ORF">C7M84_022944</name>
</gene>
<dbReference type="OrthoDB" id="6366226at2759"/>